<name>A0ABM3UMG2_MUSDO</name>
<comment type="similarity">
    <text evidence="1">Belongs to the helicase family.</text>
</comment>
<keyword evidence="1" id="KW-0378">Hydrolase</keyword>
<dbReference type="EC" id="5.6.2.3" evidence="1"/>
<dbReference type="PANTHER" id="PTHR47642">
    <property type="entry name" value="ATP-DEPENDENT DNA HELICASE"/>
    <property type="match status" value="1"/>
</dbReference>
<evidence type="ECO:0000259" key="2">
    <source>
        <dbReference type="Pfam" id="PF05970"/>
    </source>
</evidence>
<protein>
    <recommendedName>
        <fullName evidence="1">ATP-dependent DNA helicase</fullName>
        <ecNumber evidence="1">5.6.2.3</ecNumber>
    </recommendedName>
</protein>
<sequence length="1236" mass="142354">MSETIRPGKIFEAARYLIETELYRKHEICISSEWLANMGPADQVPFIANSEDRSLLSSVIDFNLDEDHIEEHNPQETLLDYIPVENVQIQNIEIAPGEGHRPMDLLLDEDSEELSFPTIYCGIKRKSTATIAKLIKSEARRYDRRCARVDKVLYSYKKLEFSKIKNSISTCLRKKFGTRNYTATDALNDRFIQNIVQHDEGYHILKGVRSSPAHWEAEKKKVLAMIRQFGIPTFFITLSAAESQWPELIVILVKIAEGRNITEEEAMSFSTQKRYELIRSDPITCSRYFDHRIRHLFKSFTVNGGIFDEFNVIKFYWRIEFQQRGSPHVHGIYWLNNAPLFDISDRNSFQRVTDFIDKFVSTDSSNSEIQDIVHYQQHNHGRACQREIRGQKFCRFHIPYPPMSNTELLLPFSDDVDEQQLSAHKCNYDKIYNLLNAKLTDIECERLNNFDQFLADPRINMDKDEYLAAIRSSIRKPKIFLKRSFKDRSINAFNSRILKMHKANMDIQFVLDAYACVSYIVNYINKSNRGVSRLLQETMNEIREGNYSVKQKLQHIGNKFISASEVSAQEAAYNILGMHLSQCSNSDVYVNTLLPEKRVRILKPRQELQNLSPDSTDIYVSNLLEHYIQRPDNLGDVCLAYFAAHYTYSKTLRKRNRQHDEEDEDILEDDEEHPDDVGALFRLKNNSGYVYKRRSPAIIRFPSFRADLNRDDYFRTLVMLYFPWRNEDEDIIGRNNEDTCSIYMDVIERNRQQFEMFKDGELHDILQSIREDSDGGEDHASNDNITSDQLLDEEFRALVVPELEENINVFDIDNHHEDDLESEANVHLVRLPPLVNFEELQHLIRTLNNKQRSYFQHLLQNIVQKVRFYEYVAGGAGVGKSRLIKTIYQAVTFRYNSIPGANPDLPKVLLSAPTGKAAFGIGGATLHSLFSLPVNQFRGELRPLSSDLVNKLLVKFTDLKLIIIDEVSMVGCRMLGFLDARLRQIFKTTEAFGGISIVLFGDLKQLPPVGDKWIFSTNTANPYHILAGGGLWDLFSFNELTEIMRQREDQDFAFALNRMSTGEMTEEDVSLIKSRVIPTSEIPNEAIHLFLSNEETDNYNSLRLEQITSEQFVSKASDILKSDSLAIGQRNQILSSVLNLKTSETQGLCSELKLKLSAKYMMTINIDTNDGLVNGATGILKYIDFGRNSTKPITLWILFSDESVGRMARKNHIPQNYCGLPLKSAAERSSTNGMNK</sequence>
<accession>A0ABM3UMG2</accession>
<feature type="domain" description="DNA helicase Pif1-like DEAD-box helicase" evidence="2">
    <location>
        <begin position="847"/>
        <end position="1067"/>
    </location>
</feature>
<dbReference type="RefSeq" id="XP_058974707.1">
    <property type="nucleotide sequence ID" value="XM_059118724.1"/>
</dbReference>
<evidence type="ECO:0000313" key="5">
    <source>
        <dbReference type="RefSeq" id="XP_058974707.1"/>
    </source>
</evidence>
<comment type="catalytic activity">
    <reaction evidence="1">
        <text>ATP + H2O = ADP + phosphate + H(+)</text>
        <dbReference type="Rhea" id="RHEA:13065"/>
        <dbReference type="ChEBI" id="CHEBI:15377"/>
        <dbReference type="ChEBI" id="CHEBI:15378"/>
        <dbReference type="ChEBI" id="CHEBI:30616"/>
        <dbReference type="ChEBI" id="CHEBI:43474"/>
        <dbReference type="ChEBI" id="CHEBI:456216"/>
        <dbReference type="EC" id="5.6.2.3"/>
    </reaction>
</comment>
<dbReference type="SUPFAM" id="SSF52540">
    <property type="entry name" value="P-loop containing nucleoside triphosphate hydrolases"/>
    <property type="match status" value="2"/>
</dbReference>
<keyword evidence="1" id="KW-0227">DNA damage</keyword>
<organism evidence="4 5">
    <name type="scientific">Musca domestica</name>
    <name type="common">House fly</name>
    <dbReference type="NCBI Taxonomy" id="7370"/>
    <lineage>
        <taxon>Eukaryota</taxon>
        <taxon>Metazoa</taxon>
        <taxon>Ecdysozoa</taxon>
        <taxon>Arthropoda</taxon>
        <taxon>Hexapoda</taxon>
        <taxon>Insecta</taxon>
        <taxon>Pterygota</taxon>
        <taxon>Neoptera</taxon>
        <taxon>Endopterygota</taxon>
        <taxon>Diptera</taxon>
        <taxon>Brachycera</taxon>
        <taxon>Muscomorpha</taxon>
        <taxon>Muscoidea</taxon>
        <taxon>Muscidae</taxon>
        <taxon>Musca</taxon>
    </lineage>
</organism>
<keyword evidence="1" id="KW-0547">Nucleotide-binding</keyword>
<dbReference type="InterPro" id="IPR025476">
    <property type="entry name" value="Helitron_helicase-like"/>
</dbReference>
<reference evidence="5" key="1">
    <citation type="submission" date="2025-08" db="UniProtKB">
        <authorList>
            <consortium name="RefSeq"/>
        </authorList>
    </citation>
    <scope>IDENTIFICATION</scope>
    <source>
        <strain evidence="5">Aabys</strain>
        <tissue evidence="5">Whole body</tissue>
    </source>
</reference>
<keyword evidence="1" id="KW-0067">ATP-binding</keyword>
<dbReference type="Proteomes" id="UP001652621">
    <property type="component" value="Unplaced"/>
</dbReference>
<keyword evidence="1" id="KW-0234">DNA repair</keyword>
<evidence type="ECO:0000313" key="4">
    <source>
        <dbReference type="Proteomes" id="UP001652621"/>
    </source>
</evidence>
<feature type="domain" description="Helitron helicase-like" evidence="3">
    <location>
        <begin position="203"/>
        <end position="332"/>
    </location>
</feature>
<dbReference type="Pfam" id="PF14214">
    <property type="entry name" value="Helitron_like_N"/>
    <property type="match status" value="1"/>
</dbReference>
<dbReference type="GeneID" id="131800870"/>
<dbReference type="PANTHER" id="PTHR47642:SF5">
    <property type="entry name" value="ATP-DEPENDENT DNA HELICASE"/>
    <property type="match status" value="1"/>
</dbReference>
<dbReference type="Pfam" id="PF05970">
    <property type="entry name" value="PIF1"/>
    <property type="match status" value="1"/>
</dbReference>
<evidence type="ECO:0000256" key="1">
    <source>
        <dbReference type="RuleBase" id="RU363044"/>
    </source>
</evidence>
<dbReference type="InterPro" id="IPR027417">
    <property type="entry name" value="P-loop_NTPase"/>
</dbReference>
<keyword evidence="1" id="KW-0347">Helicase</keyword>
<keyword evidence="1" id="KW-0233">DNA recombination</keyword>
<comment type="cofactor">
    <cofactor evidence="1">
        <name>Mg(2+)</name>
        <dbReference type="ChEBI" id="CHEBI:18420"/>
    </cofactor>
</comment>
<gene>
    <name evidence="5" type="primary">LOC131800870</name>
</gene>
<dbReference type="InterPro" id="IPR010285">
    <property type="entry name" value="DNA_helicase_pif1-like_DEAD"/>
</dbReference>
<keyword evidence="4" id="KW-1185">Reference proteome</keyword>
<dbReference type="Gene3D" id="3.40.50.300">
    <property type="entry name" value="P-loop containing nucleotide triphosphate hydrolases"/>
    <property type="match status" value="1"/>
</dbReference>
<dbReference type="InterPro" id="IPR051055">
    <property type="entry name" value="PIF1_helicase"/>
</dbReference>
<evidence type="ECO:0000259" key="3">
    <source>
        <dbReference type="Pfam" id="PF14214"/>
    </source>
</evidence>
<proteinExistence type="inferred from homology"/>